<dbReference type="GeneID" id="6195650"/>
<evidence type="ECO:0000256" key="2">
    <source>
        <dbReference type="ARBA" id="ARBA00022645"/>
    </source>
</evidence>
<dbReference type="PANTHER" id="PTHR11802">
    <property type="entry name" value="SERINE PROTEASE FAMILY S10 SERINE CARBOXYPEPTIDASE"/>
    <property type="match status" value="1"/>
</dbReference>
<dbReference type="OrthoDB" id="443318at2759"/>
<sequence length="501" mass="55928">MYHPQRCLTISLQFDPSLKSLLLKLRKLGNKNESKMRLIPVLGFLLTAVEGLRTGRGSPLLRPGISKHINKVGKSTAAVFPDPQDKPFPKHNFLNANSTKFAVNGTAIPDVDFDVGESYAGPNEQSNLFFWFFPSPNKAANKEILIWLNGGPGCSSFEGLLQEHGPFLWPPGTIKPVRNPWSWHILTSIVYVDQPGGTGFSTGVPTITNEEELAAQFLGWWKNFVDTFGMQGYKVYISGESYAGMYCPYIANAMLNTNDTTYHQLSGMYLGDAVIGDNTQLYQSIPMLRFVEYHSSLFPFNNTFLDKIRTTDAECGYSSLLDNHLVYPPISHLPSALPEVSENGTVTEECTSLWWWILEAALRLNPCFDMYHITASCPRVSDVLGFLAGIDYVLEGKKRYFDRGDDGSGPSIIYALPSVIDKTQNVIIAHGQLDMVLPSNGSLLAIQNMTWGGKLGRVDCMNCTTPLRLGICITLIRHRMRWARGRRLRVGVITSRRRACR</sequence>
<organism evidence="7">
    <name type="scientific">Podospora anserina (strain S / ATCC MYA-4624 / DSM 980 / FGSC 10383)</name>
    <name type="common">Pleurage anserina</name>
    <dbReference type="NCBI Taxonomy" id="515849"/>
    <lineage>
        <taxon>Eukaryota</taxon>
        <taxon>Fungi</taxon>
        <taxon>Dikarya</taxon>
        <taxon>Ascomycota</taxon>
        <taxon>Pezizomycotina</taxon>
        <taxon>Sordariomycetes</taxon>
        <taxon>Sordariomycetidae</taxon>
        <taxon>Sordariales</taxon>
        <taxon>Podosporaceae</taxon>
        <taxon>Podospora</taxon>
        <taxon>Podospora anserina</taxon>
    </lineage>
</organism>
<dbReference type="EMBL" id="CU640366">
    <property type="protein sequence ID" value="CAP73714.1"/>
    <property type="molecule type" value="Genomic_DNA"/>
</dbReference>
<gene>
    <name evidence="7" type="ORF">PODANS_2_10750</name>
</gene>
<dbReference type="GO" id="GO:0006508">
    <property type="term" value="P:proteolysis"/>
    <property type="evidence" value="ECO:0007669"/>
    <property type="project" value="UniProtKB-KW"/>
</dbReference>
<dbReference type="MEROPS" id="S10.014"/>
<proteinExistence type="inferred from homology"/>
<dbReference type="InterPro" id="IPR029058">
    <property type="entry name" value="AB_hydrolase_fold"/>
</dbReference>
<dbReference type="EC" id="3.4.16.-" evidence="6"/>
<dbReference type="Gene3D" id="3.40.50.1820">
    <property type="entry name" value="alpha/beta hydrolase"/>
    <property type="match status" value="1"/>
</dbReference>
<dbReference type="Pfam" id="PF00450">
    <property type="entry name" value="Peptidase_S10"/>
    <property type="match status" value="1"/>
</dbReference>
<dbReference type="InterPro" id="IPR001563">
    <property type="entry name" value="Peptidase_S10"/>
</dbReference>
<evidence type="ECO:0000256" key="3">
    <source>
        <dbReference type="ARBA" id="ARBA00022670"/>
    </source>
</evidence>
<dbReference type="GO" id="GO:0004185">
    <property type="term" value="F:serine-type carboxypeptidase activity"/>
    <property type="evidence" value="ECO:0007669"/>
    <property type="project" value="UniProtKB-UniRule"/>
</dbReference>
<name>B2B7D6_PODAN</name>
<dbReference type="SUPFAM" id="SSF53474">
    <property type="entry name" value="alpha/beta-Hydrolases"/>
    <property type="match status" value="1"/>
</dbReference>
<dbReference type="AlphaFoldDB" id="B2B7D6"/>
<comment type="similarity">
    <text evidence="1 6">Belongs to the peptidase S10 family.</text>
</comment>
<reference evidence="7" key="1">
    <citation type="journal article" date="2008" name="Genome Biol.">
        <title>The genome sequence of the model ascomycete fungus Podospora anserina.</title>
        <authorList>
            <person name="Espagne E."/>
            <person name="Lespinet O."/>
            <person name="Malagnac F."/>
            <person name="Da Silva C."/>
            <person name="Jaillon O."/>
            <person name="Porcel B.M."/>
            <person name="Couloux A."/>
            <person name="Aury J.-M."/>
            <person name="Segurens B."/>
            <person name="Poulain J."/>
            <person name="Anthouard V."/>
            <person name="Grossetete S."/>
            <person name="Khalili H."/>
            <person name="Coppin E."/>
            <person name="Dequard-Chablat M."/>
            <person name="Picard M."/>
            <person name="Contamine V."/>
            <person name="Arnaise S."/>
            <person name="Bourdais A."/>
            <person name="Berteaux-Lecellier V."/>
            <person name="Gautheret D."/>
            <person name="de Vries R.P."/>
            <person name="Battaglia E."/>
            <person name="Coutinho P.M."/>
            <person name="Danchin E.G.J."/>
            <person name="Henrissat B."/>
            <person name="El Khoury R."/>
            <person name="Sainsard-Chanet A."/>
            <person name="Boivin A."/>
            <person name="Pinan-Lucarre B."/>
            <person name="Sellem C.H."/>
            <person name="Debuchy R."/>
            <person name="Wincker P."/>
            <person name="Weissenbach J."/>
            <person name="Silar P."/>
        </authorList>
    </citation>
    <scope>NUCLEOTIDE SEQUENCE [LARGE SCALE GENOMIC DNA]</scope>
    <source>
        <strain evidence="7">S mat+</strain>
    </source>
</reference>
<accession>B2B7D6</accession>
<dbReference type="HOGENOM" id="CLU_544131_0_0_1"/>
<protein>
    <recommendedName>
        <fullName evidence="6">Carboxypeptidase</fullName>
        <ecNumber evidence="6">3.4.16.-</ecNumber>
    </recommendedName>
</protein>
<evidence type="ECO:0000256" key="4">
    <source>
        <dbReference type="ARBA" id="ARBA00022801"/>
    </source>
</evidence>
<keyword evidence="5" id="KW-0325">Glycoprotein</keyword>
<dbReference type="KEGG" id="pan:PODANSg8931"/>
<evidence type="ECO:0000256" key="1">
    <source>
        <dbReference type="ARBA" id="ARBA00009431"/>
    </source>
</evidence>
<keyword evidence="3 6" id="KW-0645">Protease</keyword>
<dbReference type="PRINTS" id="PR00724">
    <property type="entry name" value="CRBOXYPTASEC"/>
</dbReference>
<dbReference type="PROSITE" id="PS00131">
    <property type="entry name" value="CARBOXYPEPT_SER_SER"/>
    <property type="match status" value="1"/>
</dbReference>
<keyword evidence="4 6" id="KW-0378">Hydrolase</keyword>
<evidence type="ECO:0000256" key="6">
    <source>
        <dbReference type="RuleBase" id="RU361156"/>
    </source>
</evidence>
<dbReference type="RefSeq" id="XP_001911886.1">
    <property type="nucleotide sequence ID" value="XM_001911851.1"/>
</dbReference>
<dbReference type="InterPro" id="IPR018202">
    <property type="entry name" value="Ser_caboxypep_ser_AS"/>
</dbReference>
<evidence type="ECO:0000313" key="7">
    <source>
        <dbReference type="EMBL" id="CAP73714.1"/>
    </source>
</evidence>
<dbReference type="VEuPathDB" id="FungiDB:PODANS_2_10750"/>
<keyword evidence="2 6" id="KW-0121">Carboxypeptidase</keyword>
<dbReference type="PANTHER" id="PTHR11802:SF479">
    <property type="entry name" value="CARBOXYPEPTIDASE"/>
    <property type="match status" value="1"/>
</dbReference>
<reference evidence="7" key="2">
    <citation type="submission" date="2008-07" db="EMBL/GenBank/DDBJ databases">
        <authorList>
            <person name="Genoscope - CEA"/>
        </authorList>
    </citation>
    <scope>NUCLEOTIDE SEQUENCE</scope>
    <source>
        <strain evidence="7">S mat+</strain>
    </source>
</reference>
<evidence type="ECO:0000256" key="5">
    <source>
        <dbReference type="ARBA" id="ARBA00023180"/>
    </source>
</evidence>